<dbReference type="InterPro" id="IPR001199">
    <property type="entry name" value="Cyt_B5-like_heme/steroid-bd"/>
</dbReference>
<keyword evidence="1" id="KW-0472">Membrane</keyword>
<dbReference type="Pfam" id="PF00173">
    <property type="entry name" value="Cyt-b5"/>
    <property type="match status" value="1"/>
</dbReference>
<keyword evidence="4" id="KW-1185">Reference proteome</keyword>
<keyword evidence="1" id="KW-0812">Transmembrane</keyword>
<accession>A0A1X0Y0G8</accession>
<dbReference type="SUPFAM" id="SSF55856">
    <property type="entry name" value="Cytochrome b5-like heme/steroid binding domain"/>
    <property type="match status" value="1"/>
</dbReference>
<dbReference type="OrthoDB" id="9785263at2"/>
<gene>
    <name evidence="3" type="ORF">B5V00_12120</name>
</gene>
<keyword evidence="1" id="KW-1133">Transmembrane helix</keyword>
<feature type="transmembrane region" description="Helical" evidence="1">
    <location>
        <begin position="86"/>
        <end position="107"/>
    </location>
</feature>
<dbReference type="Proteomes" id="UP000193136">
    <property type="component" value="Unassembled WGS sequence"/>
</dbReference>
<evidence type="ECO:0000313" key="3">
    <source>
        <dbReference type="EMBL" id="ORJ58588.1"/>
    </source>
</evidence>
<feature type="domain" description="Cytochrome b5 heme-binding" evidence="2">
    <location>
        <begin position="5"/>
        <end position="77"/>
    </location>
</feature>
<dbReference type="SMART" id="SM01117">
    <property type="entry name" value="Cyt-b5"/>
    <property type="match status" value="1"/>
</dbReference>
<name>A0A1X0Y0G8_9BACT</name>
<dbReference type="InterPro" id="IPR036400">
    <property type="entry name" value="Cyt_B5-like_heme/steroid_sf"/>
</dbReference>
<dbReference type="EMBL" id="NAAD01000015">
    <property type="protein sequence ID" value="ORJ58588.1"/>
    <property type="molecule type" value="Genomic_DNA"/>
</dbReference>
<comment type="caution">
    <text evidence="3">The sequence shown here is derived from an EMBL/GenBank/DDBJ whole genome shotgun (WGS) entry which is preliminary data.</text>
</comment>
<dbReference type="Gene3D" id="3.10.120.10">
    <property type="entry name" value="Cytochrome b5-like heme/steroid binding domain"/>
    <property type="match status" value="1"/>
</dbReference>
<sequence>MRESMTRDELRQCDGRDGRRACFAVNGKVYDVSDSPLWVNGDHRGTHQAGSDLTEELRSAPHVRSVIERFPVIGELETTNAPRGSAGRWIVLAGGILAAGVVILLLLKQS</sequence>
<evidence type="ECO:0000259" key="2">
    <source>
        <dbReference type="SMART" id="SM01117"/>
    </source>
</evidence>
<protein>
    <recommendedName>
        <fullName evidence="2">Cytochrome b5 heme-binding domain-containing protein</fullName>
    </recommendedName>
</protein>
<proteinExistence type="predicted"/>
<evidence type="ECO:0000313" key="4">
    <source>
        <dbReference type="Proteomes" id="UP000193136"/>
    </source>
</evidence>
<dbReference type="STRING" id="1969733.B5V00_12120"/>
<evidence type="ECO:0000256" key="1">
    <source>
        <dbReference type="SAM" id="Phobius"/>
    </source>
</evidence>
<reference evidence="3 4" key="1">
    <citation type="submission" date="2017-03" db="EMBL/GenBank/DDBJ databases">
        <title>Genome sequence of Geothermobacter sp. EPR-M, Deep-Sea Iron Reducer.</title>
        <authorList>
            <person name="Tully B."/>
            <person name="Savalia P."/>
            <person name="Abuyen K."/>
            <person name="Baughan C."/>
            <person name="Romero E."/>
            <person name="Ronkowski C."/>
            <person name="Torres B."/>
            <person name="Tremblay J."/>
            <person name="Trujillo A."/>
            <person name="Tyler M."/>
            <person name="Perez-Rodriguez I."/>
            <person name="Amend J."/>
        </authorList>
    </citation>
    <scope>NUCLEOTIDE SEQUENCE [LARGE SCALE GENOMIC DNA]</scope>
    <source>
        <strain evidence="3 4">EPR-M</strain>
    </source>
</reference>
<organism evidence="3 4">
    <name type="scientific">Geothermobacter hydrogeniphilus</name>
    <dbReference type="NCBI Taxonomy" id="1969733"/>
    <lineage>
        <taxon>Bacteria</taxon>
        <taxon>Pseudomonadati</taxon>
        <taxon>Thermodesulfobacteriota</taxon>
        <taxon>Desulfuromonadia</taxon>
        <taxon>Desulfuromonadales</taxon>
        <taxon>Geothermobacteraceae</taxon>
        <taxon>Geothermobacter</taxon>
    </lineage>
</organism>
<dbReference type="AlphaFoldDB" id="A0A1X0Y0G8"/>